<name>U4KS93_ALTPJ</name>
<reference evidence="1 2" key="1">
    <citation type="journal article" date="2013" name="J. Mol. Microbiol. Biotechnol.">
        <title>Analysis of the Complete Genomes of Acholeplasma brassicae , A. palmae and A. laidlawii and Their Comparison to the Obligate Parasites from ' Candidatus Phytoplasma'.</title>
        <authorList>
            <person name="Kube M."/>
            <person name="Siewert C."/>
            <person name="Migdoll A.M."/>
            <person name="Duduk B."/>
            <person name="Holz S."/>
            <person name="Rabus R."/>
            <person name="Seemuller E."/>
            <person name="Mitrovic J."/>
            <person name="Muller I."/>
            <person name="Buttner C."/>
            <person name="Reinhardt R."/>
        </authorList>
    </citation>
    <scope>NUCLEOTIDE SEQUENCE [LARGE SCALE GENOMIC DNA]</scope>
    <source>
        <strain evidence="1 2">J233</strain>
    </source>
</reference>
<accession>U4KS93</accession>
<protein>
    <submittedName>
        <fullName evidence="1">Uncharacterized protein</fullName>
    </submittedName>
</protein>
<dbReference type="RefSeq" id="WP_030003729.1">
    <property type="nucleotide sequence ID" value="NC_022538.1"/>
</dbReference>
<dbReference type="EMBL" id="FO681347">
    <property type="protein sequence ID" value="CCV64846.1"/>
    <property type="molecule type" value="Genomic_DNA"/>
</dbReference>
<evidence type="ECO:0000313" key="2">
    <source>
        <dbReference type="Proteomes" id="UP000032740"/>
    </source>
</evidence>
<sequence length="151" mass="18013">MIDYNIILTKLNQTLTIIRELTSVEFISNQEVTDVDKNAKKSIKLGKKADEYICQLVRSKEGIEKYRYWLSSTIDYQRWNAAFNMYPLFPKECFKILLECEKKCNEELEKSDMNVVINLYSKSFDNDNILYRRLKKIYNVDDLSLISRERL</sequence>
<dbReference type="HOGENOM" id="CLU_1727355_0_0_14"/>
<organism evidence="1 2">
    <name type="scientific">Alteracholeplasma palmae (strain ATCC 49389 / J233)</name>
    <name type="common">Acholeplasma palmae</name>
    <dbReference type="NCBI Taxonomy" id="1318466"/>
    <lineage>
        <taxon>Bacteria</taxon>
        <taxon>Bacillati</taxon>
        <taxon>Mycoplasmatota</taxon>
        <taxon>Mollicutes</taxon>
        <taxon>Acholeplasmatales</taxon>
        <taxon>Acholeplasmataceae</taxon>
        <taxon>Acholeplasma</taxon>
    </lineage>
</organism>
<dbReference type="Proteomes" id="UP000032740">
    <property type="component" value="Chromosome"/>
</dbReference>
<keyword evidence="2" id="KW-1185">Reference proteome</keyword>
<evidence type="ECO:0000313" key="1">
    <source>
        <dbReference type="EMBL" id="CCV64846.1"/>
    </source>
</evidence>
<gene>
    <name evidence="1" type="ORF">BN85412690</name>
</gene>
<dbReference type="AlphaFoldDB" id="U4KS93"/>
<dbReference type="STRING" id="1318466.BN85412690"/>
<dbReference type="KEGG" id="apal:BN85412690"/>
<proteinExistence type="predicted"/>